<feature type="transmembrane region" description="Helical" evidence="7">
    <location>
        <begin position="326"/>
        <end position="348"/>
    </location>
</feature>
<comment type="similarity">
    <text evidence="2">Belongs to the polysaccharide synthase family.</text>
</comment>
<dbReference type="RefSeq" id="WP_108843701.1">
    <property type="nucleotide sequence ID" value="NZ_ONZI01000004.1"/>
</dbReference>
<feature type="transmembrane region" description="Helical" evidence="7">
    <location>
        <begin position="84"/>
        <end position="102"/>
    </location>
</feature>
<evidence type="ECO:0000256" key="4">
    <source>
        <dbReference type="ARBA" id="ARBA00022692"/>
    </source>
</evidence>
<organism evidence="8 9">
    <name type="scientific">Kushneria phyllosphaerae</name>
    <dbReference type="NCBI Taxonomy" id="2100822"/>
    <lineage>
        <taxon>Bacteria</taxon>
        <taxon>Pseudomonadati</taxon>
        <taxon>Pseudomonadota</taxon>
        <taxon>Gammaproteobacteria</taxon>
        <taxon>Oceanospirillales</taxon>
        <taxon>Halomonadaceae</taxon>
        <taxon>Kushneria</taxon>
    </lineage>
</organism>
<dbReference type="CDD" id="cd13127">
    <property type="entry name" value="MATE_tuaB_like"/>
    <property type="match status" value="1"/>
</dbReference>
<keyword evidence="6 7" id="KW-0472">Membrane</keyword>
<dbReference type="GO" id="GO:0005886">
    <property type="term" value="C:plasma membrane"/>
    <property type="evidence" value="ECO:0007669"/>
    <property type="project" value="UniProtKB-SubCell"/>
</dbReference>
<reference evidence="9" key="1">
    <citation type="submission" date="2018-03" db="EMBL/GenBank/DDBJ databases">
        <authorList>
            <person name="Navarro De La Torre S."/>
        </authorList>
    </citation>
    <scope>NUCLEOTIDE SEQUENCE [LARGE SCALE GENOMIC DNA]</scope>
    <source>
        <strain evidence="9">EAod3</strain>
    </source>
</reference>
<evidence type="ECO:0000313" key="9">
    <source>
        <dbReference type="Proteomes" id="UP000244934"/>
    </source>
</evidence>
<dbReference type="PANTHER" id="PTHR30250:SF10">
    <property type="entry name" value="LIPOPOLYSACCHARIDE BIOSYNTHESIS PROTEIN WZXC"/>
    <property type="match status" value="1"/>
</dbReference>
<feature type="transmembrane region" description="Helical" evidence="7">
    <location>
        <begin position="294"/>
        <end position="314"/>
    </location>
</feature>
<accession>A0A2R8CPT7</accession>
<keyword evidence="9" id="KW-1185">Reference proteome</keyword>
<dbReference type="EMBL" id="ONZI01000004">
    <property type="protein sequence ID" value="SPJ34910.1"/>
    <property type="molecule type" value="Genomic_DNA"/>
</dbReference>
<keyword evidence="3" id="KW-1003">Cell membrane</keyword>
<dbReference type="PANTHER" id="PTHR30250">
    <property type="entry name" value="PST FAMILY PREDICTED COLANIC ACID TRANSPORTER"/>
    <property type="match status" value="1"/>
</dbReference>
<evidence type="ECO:0000256" key="7">
    <source>
        <dbReference type="SAM" id="Phobius"/>
    </source>
</evidence>
<proteinExistence type="inferred from homology"/>
<dbReference type="Pfam" id="PF13440">
    <property type="entry name" value="Polysacc_synt_3"/>
    <property type="match status" value="1"/>
</dbReference>
<sequence>MSNTDTMNRDLKSGFVFGFIERYSNLIVQFVVTMVLARFLTPSEFGVVATVMVIIFFFNLLGEMGLGPAIIYHKELTAKEIRGLFLICFVVGIALYFIFSAGSYLAVDFFNNDIYYGVMPLIGAMILFSVVSIVPETLLRREKRFSVVAIITLISALVSGAIACVMAYRGYGVYALVWKSIVYTGMRFVLVCVYAGWRNLIGKIALTGFKTVLGFSTYQFMFNFLNYFSRNSDKILISKFIGEAAVGLYDMAYRLMMLPIQNISGIATAALQPVYSTFGQKEIAKSYNGLINKIFFLGFFVAIYIVLFSDKIIYVLYGAGWEQSSVILQCLTPFLIFQIVLATTGGIWQTLGQTRSLFYCGVFSSVTSVSAISIGVYLGNLYLVALLLSAASILNFMQCFWLLHAKNENFRMSAMLKGMPATALLSIFILLVMFFAVYLMPSPFGFMSNKTLSNLCDMVVFGVVQLIVALVAGIILKNESATFFAKILQKPLRKMKLISG</sequence>
<evidence type="ECO:0000256" key="5">
    <source>
        <dbReference type="ARBA" id="ARBA00022989"/>
    </source>
</evidence>
<evidence type="ECO:0000256" key="2">
    <source>
        <dbReference type="ARBA" id="ARBA00007430"/>
    </source>
</evidence>
<comment type="subcellular location">
    <subcellularLocation>
        <location evidence="1">Cell membrane</location>
        <topology evidence="1">Multi-pass membrane protein</topology>
    </subcellularLocation>
</comment>
<dbReference type="AlphaFoldDB" id="A0A2R8CPT7"/>
<dbReference type="InterPro" id="IPR050833">
    <property type="entry name" value="Poly_Biosynth_Transport"/>
</dbReference>
<evidence type="ECO:0000313" key="8">
    <source>
        <dbReference type="EMBL" id="SPJ34910.1"/>
    </source>
</evidence>
<name>A0A2R8CPT7_9GAMM</name>
<evidence type="ECO:0000256" key="1">
    <source>
        <dbReference type="ARBA" id="ARBA00004651"/>
    </source>
</evidence>
<feature type="transmembrane region" description="Helical" evidence="7">
    <location>
        <begin position="47"/>
        <end position="72"/>
    </location>
</feature>
<protein>
    <submittedName>
        <fullName evidence="8">Teichuronic acid biosynthesis protein TuaB</fullName>
    </submittedName>
</protein>
<feature type="transmembrane region" description="Helical" evidence="7">
    <location>
        <begin position="114"/>
        <end position="134"/>
    </location>
</feature>
<feature type="transmembrane region" description="Helical" evidence="7">
    <location>
        <begin position="458"/>
        <end position="476"/>
    </location>
</feature>
<keyword evidence="5 7" id="KW-1133">Transmembrane helix</keyword>
<keyword evidence="4 7" id="KW-0812">Transmembrane</keyword>
<feature type="transmembrane region" description="Helical" evidence="7">
    <location>
        <begin position="23"/>
        <end position="41"/>
    </location>
</feature>
<gene>
    <name evidence="8" type="primary">tuaB_2</name>
    <name evidence="8" type="ORF">KSP9073_02957</name>
</gene>
<feature type="transmembrane region" description="Helical" evidence="7">
    <location>
        <begin position="357"/>
        <end position="378"/>
    </location>
</feature>
<evidence type="ECO:0000256" key="6">
    <source>
        <dbReference type="ARBA" id="ARBA00023136"/>
    </source>
</evidence>
<feature type="transmembrane region" description="Helical" evidence="7">
    <location>
        <begin position="384"/>
        <end position="403"/>
    </location>
</feature>
<feature type="transmembrane region" description="Helical" evidence="7">
    <location>
        <begin position="146"/>
        <end position="168"/>
    </location>
</feature>
<feature type="transmembrane region" description="Helical" evidence="7">
    <location>
        <begin position="180"/>
        <end position="197"/>
    </location>
</feature>
<feature type="transmembrane region" description="Helical" evidence="7">
    <location>
        <begin position="209"/>
        <end position="229"/>
    </location>
</feature>
<dbReference type="OrthoDB" id="8538786at2"/>
<evidence type="ECO:0000256" key="3">
    <source>
        <dbReference type="ARBA" id="ARBA00022475"/>
    </source>
</evidence>
<feature type="transmembrane region" description="Helical" evidence="7">
    <location>
        <begin position="415"/>
        <end position="438"/>
    </location>
</feature>
<dbReference type="Proteomes" id="UP000244934">
    <property type="component" value="Unassembled WGS sequence"/>
</dbReference>